<reference evidence="9" key="2">
    <citation type="submission" date="2020-10" db="EMBL/GenBank/DDBJ databases">
        <authorList>
            <person name="Peck L.D."/>
            <person name="Nowell R.W."/>
            <person name="Flood J."/>
            <person name="Ryan M.J."/>
            <person name="Barraclough T.G."/>
        </authorList>
    </citation>
    <scope>NUCLEOTIDE SEQUENCE</scope>
    <source>
        <strain evidence="9">IMI 127659i</strain>
    </source>
</reference>
<accession>A0A9P7HMZ8</accession>
<dbReference type="OrthoDB" id="6730379at2759"/>
<evidence type="ECO:0000256" key="4">
    <source>
        <dbReference type="ARBA" id="ARBA00022989"/>
    </source>
</evidence>
<comment type="caution">
    <text evidence="9">The sequence shown here is derived from an EMBL/GenBank/DDBJ whole genome shotgun (WGS) entry which is preliminary data.</text>
</comment>
<evidence type="ECO:0000256" key="8">
    <source>
        <dbReference type="SAM" id="Phobius"/>
    </source>
</evidence>
<evidence type="ECO:0000256" key="2">
    <source>
        <dbReference type="ARBA" id="ARBA00022448"/>
    </source>
</evidence>
<dbReference type="PANTHER" id="PTHR43791:SF103">
    <property type="entry name" value="MAJOR FACILITATOR SUPERFAMILY (MFS) PROFILE DOMAIN-CONTAINING PROTEIN-RELATED"/>
    <property type="match status" value="1"/>
</dbReference>
<keyword evidence="5 8" id="KW-0472">Membrane</keyword>
<feature type="transmembrane region" description="Helical" evidence="8">
    <location>
        <begin position="86"/>
        <end position="104"/>
    </location>
</feature>
<evidence type="ECO:0000256" key="1">
    <source>
        <dbReference type="ARBA" id="ARBA00004141"/>
    </source>
</evidence>
<name>A0A9P7HMZ8_9HYPO</name>
<dbReference type="AlphaFoldDB" id="A0A9P7HMZ8"/>
<dbReference type="PANTHER" id="PTHR43791">
    <property type="entry name" value="PERMEASE-RELATED"/>
    <property type="match status" value="1"/>
</dbReference>
<keyword evidence="6" id="KW-0325">Glycoprotein</keyword>
<evidence type="ECO:0000256" key="3">
    <source>
        <dbReference type="ARBA" id="ARBA00022692"/>
    </source>
</evidence>
<feature type="transmembrane region" description="Helical" evidence="8">
    <location>
        <begin position="173"/>
        <end position="195"/>
    </location>
</feature>
<reference evidence="9" key="1">
    <citation type="journal article" date="2020" name="bioRxiv">
        <title>Historical genomics reveals the evolutionary mechanisms behind multiple outbreaks of the host-specific coffee wilt pathogen Fusarium xylarioides.</title>
        <authorList>
            <person name="Peck D."/>
            <person name="Nowell R.W."/>
            <person name="Flood J."/>
            <person name="Ryan M.J."/>
            <person name="Barraclough T.G."/>
        </authorList>
    </citation>
    <scope>NUCLEOTIDE SEQUENCE</scope>
    <source>
        <strain evidence="9">IMI 127659i</strain>
    </source>
</reference>
<dbReference type="EMBL" id="JADFTT010000364">
    <property type="protein sequence ID" value="KAG5762589.1"/>
    <property type="molecule type" value="Genomic_DNA"/>
</dbReference>
<feature type="transmembrane region" description="Helical" evidence="8">
    <location>
        <begin position="207"/>
        <end position="226"/>
    </location>
</feature>
<feature type="transmembrane region" description="Helical" evidence="8">
    <location>
        <begin position="111"/>
        <end position="129"/>
    </location>
</feature>
<dbReference type="Proteomes" id="UP000750502">
    <property type="component" value="Unassembled WGS sequence"/>
</dbReference>
<dbReference type="GO" id="GO:0016020">
    <property type="term" value="C:membrane"/>
    <property type="evidence" value="ECO:0007669"/>
    <property type="project" value="UniProtKB-SubCell"/>
</dbReference>
<proteinExistence type="predicted"/>
<protein>
    <recommendedName>
        <fullName evidence="11">Major facilitator superfamily (MFS) profile domain-containing protein</fullName>
    </recommendedName>
</protein>
<dbReference type="InterPro" id="IPR036259">
    <property type="entry name" value="MFS_trans_sf"/>
</dbReference>
<comment type="subcellular location">
    <subcellularLocation>
        <location evidence="1">Membrane</location>
        <topology evidence="1">Multi-pass membrane protein</topology>
    </subcellularLocation>
</comment>
<keyword evidence="3 8" id="KW-0812">Transmembrane</keyword>
<dbReference type="GO" id="GO:0022857">
    <property type="term" value="F:transmembrane transporter activity"/>
    <property type="evidence" value="ECO:0007669"/>
    <property type="project" value="InterPro"/>
</dbReference>
<evidence type="ECO:0000313" key="9">
    <source>
        <dbReference type="EMBL" id="KAG5762589.1"/>
    </source>
</evidence>
<evidence type="ECO:0000256" key="6">
    <source>
        <dbReference type="ARBA" id="ARBA00023180"/>
    </source>
</evidence>
<evidence type="ECO:0000256" key="7">
    <source>
        <dbReference type="SAM" id="MobiDB-lite"/>
    </source>
</evidence>
<evidence type="ECO:0000313" key="10">
    <source>
        <dbReference type="Proteomes" id="UP000750502"/>
    </source>
</evidence>
<dbReference type="InterPro" id="IPR011701">
    <property type="entry name" value="MFS"/>
</dbReference>
<feature type="transmembrane region" description="Helical" evidence="8">
    <location>
        <begin position="141"/>
        <end position="161"/>
    </location>
</feature>
<evidence type="ECO:0000256" key="5">
    <source>
        <dbReference type="ARBA" id="ARBA00023136"/>
    </source>
</evidence>
<dbReference type="SUPFAM" id="SSF103473">
    <property type="entry name" value="MFS general substrate transporter"/>
    <property type="match status" value="1"/>
</dbReference>
<feature type="transmembrane region" description="Helical" evidence="8">
    <location>
        <begin position="288"/>
        <end position="309"/>
    </location>
</feature>
<dbReference type="Pfam" id="PF07690">
    <property type="entry name" value="MFS_1"/>
    <property type="match status" value="1"/>
</dbReference>
<dbReference type="Gene3D" id="1.20.1250.20">
    <property type="entry name" value="MFS general substrate transporter like domains"/>
    <property type="match status" value="1"/>
</dbReference>
<keyword evidence="4 8" id="KW-1133">Transmembrane helix</keyword>
<keyword evidence="10" id="KW-1185">Reference proteome</keyword>
<sequence length="357" mass="39029">MASPPDTKPEIVDEKAISVMEQDDDPSISNVEEQPLVRRIDLHLMPILIAIYILQYLDKSSLNTASLLGIIQDTKLVGQEFPWLNSAFYFGYLGATYPISVLLVKFPIAKVLAASILLWAVVLGCHAAGENFAALCSLRVLLGAFEATISPGFTLITGLWYKPSEHARRHSLWFVGNAVGSLIGSLIAYACTFITGGPLAPWRSLPLGMPMAAYNVIIVLLSASLAEKFRLIICASCANVFPMMLSLISSNVAGFTKKSTVNAVFFLGYCAGNIAGPQFFIPTEAPKYGTAFTALFVIFCILIGLILAFRQYLAWENSRRDKAQGVYIDAESPERDTMPGAVMEATDETDFENKNFR</sequence>
<keyword evidence="2" id="KW-0813">Transport</keyword>
<organism evidence="9 10">
    <name type="scientific">Fusarium xylarioides</name>
    <dbReference type="NCBI Taxonomy" id="221167"/>
    <lineage>
        <taxon>Eukaryota</taxon>
        <taxon>Fungi</taxon>
        <taxon>Dikarya</taxon>
        <taxon>Ascomycota</taxon>
        <taxon>Pezizomycotina</taxon>
        <taxon>Sordariomycetes</taxon>
        <taxon>Hypocreomycetidae</taxon>
        <taxon>Hypocreales</taxon>
        <taxon>Nectriaceae</taxon>
        <taxon>Fusarium</taxon>
        <taxon>Fusarium fujikuroi species complex</taxon>
    </lineage>
</organism>
<gene>
    <name evidence="9" type="ORF">H9Q72_009317</name>
</gene>
<feature type="region of interest" description="Disordered" evidence="7">
    <location>
        <begin position="338"/>
        <end position="357"/>
    </location>
</feature>
<evidence type="ECO:0008006" key="11">
    <source>
        <dbReference type="Google" id="ProtNLM"/>
    </source>
</evidence>